<feature type="compositionally biased region" description="Polar residues" evidence="1">
    <location>
        <begin position="46"/>
        <end position="62"/>
    </location>
</feature>
<comment type="caution">
    <text evidence="3">The sequence shown here is derived from an EMBL/GenBank/DDBJ whole genome shotgun (WGS) entry which is preliminary data.</text>
</comment>
<name>A0A482Y970_9EURY</name>
<dbReference type="InterPro" id="IPR025295">
    <property type="entry name" value="eCIS_core_dom"/>
</dbReference>
<dbReference type="Pfam" id="PF13699">
    <property type="entry name" value="eCIS_core"/>
    <property type="match status" value="1"/>
</dbReference>
<feature type="region of interest" description="Disordered" evidence="1">
    <location>
        <begin position="1"/>
        <end position="87"/>
    </location>
</feature>
<organism evidence="3 4">
    <name type="scientific">Natrinema hispanicum</name>
    <dbReference type="NCBI Taxonomy" id="392421"/>
    <lineage>
        <taxon>Archaea</taxon>
        <taxon>Methanobacteriati</taxon>
        <taxon>Methanobacteriota</taxon>
        <taxon>Stenosarchaea group</taxon>
        <taxon>Halobacteria</taxon>
        <taxon>Halobacteriales</taxon>
        <taxon>Natrialbaceae</taxon>
        <taxon>Natrinema</taxon>
    </lineage>
</organism>
<dbReference type="EMBL" id="SHMP01000003">
    <property type="protein sequence ID" value="RZV11763.1"/>
    <property type="molecule type" value="Genomic_DNA"/>
</dbReference>
<reference evidence="3 4" key="1">
    <citation type="submission" date="2019-02" db="EMBL/GenBank/DDBJ databases">
        <title>Genomic Encyclopedia of Archaeal and Bacterial Type Strains, Phase II (KMG-II): from individual species to whole genera.</title>
        <authorList>
            <person name="Goeker M."/>
        </authorList>
    </citation>
    <scope>NUCLEOTIDE SEQUENCE [LARGE SCALE GENOMIC DNA]</scope>
    <source>
        <strain evidence="3 4">DSM 18328</strain>
    </source>
</reference>
<protein>
    <submittedName>
        <fullName evidence="3">Uncharacterized protein DUF4157</fullName>
    </submittedName>
</protein>
<feature type="domain" description="eCIS core" evidence="2">
    <location>
        <begin position="81"/>
        <end position="157"/>
    </location>
</feature>
<evidence type="ECO:0000259" key="2">
    <source>
        <dbReference type="Pfam" id="PF13699"/>
    </source>
</evidence>
<dbReference type="AlphaFoldDB" id="A0A482Y970"/>
<evidence type="ECO:0000313" key="3">
    <source>
        <dbReference type="EMBL" id="RZV11763.1"/>
    </source>
</evidence>
<proteinExistence type="predicted"/>
<gene>
    <name evidence="3" type="ORF">BDK88_0644</name>
</gene>
<evidence type="ECO:0000313" key="4">
    <source>
        <dbReference type="Proteomes" id="UP000291097"/>
    </source>
</evidence>
<sequence length="363" mass="38145">MPKSIGGFGAAERLQRAKNQAGSATERAPSGSHPSAHWNAGRSAPPSLQRTTAAAQETSPAGETQVPDSVRDVISSPGRSLNPSIQRAMEDRMGDSLGDVRIHTGPKAAQACEQINARAFTVGNHVAFNSGEYDPESPEGQHVLAHELAHVRQQTGGAISMFPQADLGLEIDPDPQLEREAEETAQRVIQGGKLGIQRMAKTEVHLQRYPGKSFVQKGKDVLGNDPAPEMTDVQGKDQIAAKVEALAENQQKLFVEVKNTGQSTAEKVGVETGKGTLAATGGLVGTALMGPGVGTLIGGFAGGAVGGIYERLFDDGTQAMTNAAESASDLLTVIDQRVKDAMERYVGEDTVSDNSTGDAQSRR</sequence>
<dbReference type="Proteomes" id="UP000291097">
    <property type="component" value="Unassembled WGS sequence"/>
</dbReference>
<evidence type="ECO:0000256" key="1">
    <source>
        <dbReference type="SAM" id="MobiDB-lite"/>
    </source>
</evidence>
<accession>A0A482Y970</accession>